<dbReference type="PANTHER" id="PTHR31623:SF122">
    <property type="entry name" value="HXXXD-TYPE ACYL-TRANSFERASE FAMILY PROTEIN"/>
    <property type="match status" value="1"/>
</dbReference>
<dbReference type="Gene3D" id="3.30.559.10">
    <property type="entry name" value="Chloramphenicol acetyltransferase-like domain"/>
    <property type="match status" value="2"/>
</dbReference>
<keyword evidence="3" id="KW-0012">Acyltransferase</keyword>
<dbReference type="AlphaFoldDB" id="A0A540LUF2"/>
<evidence type="ECO:0000256" key="1">
    <source>
        <dbReference type="ARBA" id="ARBA00009861"/>
    </source>
</evidence>
<comment type="similarity">
    <text evidence="1">Belongs to the plant acyltransferase family.</text>
</comment>
<dbReference type="PANTHER" id="PTHR31623">
    <property type="entry name" value="F21J9.9"/>
    <property type="match status" value="1"/>
</dbReference>
<reference evidence="4 5" key="1">
    <citation type="journal article" date="2019" name="G3 (Bethesda)">
        <title>Sequencing of a Wild Apple (Malus baccata) Genome Unravels the Differences Between Cultivated and Wild Apple Species Regarding Disease Resistance and Cold Tolerance.</title>
        <authorList>
            <person name="Chen X."/>
        </authorList>
    </citation>
    <scope>NUCLEOTIDE SEQUENCE [LARGE SCALE GENOMIC DNA]</scope>
    <source>
        <strain evidence="5">cv. Shandingzi</strain>
        <tissue evidence="4">Leaves</tissue>
    </source>
</reference>
<evidence type="ECO:0000313" key="4">
    <source>
        <dbReference type="EMBL" id="TQD89922.1"/>
    </source>
</evidence>
<evidence type="ECO:0000256" key="2">
    <source>
        <dbReference type="ARBA" id="ARBA00022679"/>
    </source>
</evidence>
<dbReference type="GO" id="GO:0016746">
    <property type="term" value="F:acyltransferase activity"/>
    <property type="evidence" value="ECO:0007669"/>
    <property type="project" value="UniProtKB-KW"/>
</dbReference>
<organism evidence="4 5">
    <name type="scientific">Malus baccata</name>
    <name type="common">Siberian crab apple</name>
    <name type="synonym">Pyrus baccata</name>
    <dbReference type="NCBI Taxonomy" id="106549"/>
    <lineage>
        <taxon>Eukaryota</taxon>
        <taxon>Viridiplantae</taxon>
        <taxon>Streptophyta</taxon>
        <taxon>Embryophyta</taxon>
        <taxon>Tracheophyta</taxon>
        <taxon>Spermatophyta</taxon>
        <taxon>Magnoliopsida</taxon>
        <taxon>eudicotyledons</taxon>
        <taxon>Gunneridae</taxon>
        <taxon>Pentapetalae</taxon>
        <taxon>rosids</taxon>
        <taxon>fabids</taxon>
        <taxon>Rosales</taxon>
        <taxon>Rosaceae</taxon>
        <taxon>Amygdaloideae</taxon>
        <taxon>Maleae</taxon>
        <taxon>Malus</taxon>
    </lineage>
</organism>
<evidence type="ECO:0000256" key="3">
    <source>
        <dbReference type="ARBA" id="ARBA00023315"/>
    </source>
</evidence>
<gene>
    <name evidence="4" type="ORF">C1H46_024553</name>
</gene>
<evidence type="ECO:0000313" key="5">
    <source>
        <dbReference type="Proteomes" id="UP000315295"/>
    </source>
</evidence>
<proteinExistence type="inferred from homology"/>
<evidence type="ECO:0008006" key="6">
    <source>
        <dbReference type="Google" id="ProtNLM"/>
    </source>
</evidence>
<dbReference type="InterPro" id="IPR023213">
    <property type="entry name" value="CAT-like_dom_sf"/>
</dbReference>
<keyword evidence="2" id="KW-0808">Transferase</keyword>
<sequence>MATKIEVEIIESQTVKPSSPTPHQLRNFNLSVLDQMAPVVHVPLLLFYPNIATTHSMAMNERCQLLIQSLAKALTHFYPLAGRLVEGSSTIECNDDGAEFIIARVNCSLADILETPDVVMLNQFLPTEGKGPMLLVQVNFFECGGMAIGFKISHKFADGSTVFTFIKYLSTIALQSSDSDQVVLPPEFGAASHFPPLDFSNSSLPTPMTKKFHQAQKCITERYVFDASKISTLKSDVASSIVPNPTRVEAVSALIWKCAMEASRSNSESPRPSMFHQGVNLRKRFVPPLPENLAGNIVGRFTSKVEEFAMIDLKDLAAKFRKGIEQMKEKYAAKVVFNSNVACQERTDFCRNVLDNDGIENYACTSWCRFPYYETDFGWGKPAWVSLTSFSVANVIALLDKRDCKGLEAWVTMSEETMAILESNVELLGYASVNPSVTY</sequence>
<dbReference type="EMBL" id="VIEB01000466">
    <property type="protein sequence ID" value="TQD89922.1"/>
    <property type="molecule type" value="Genomic_DNA"/>
</dbReference>
<comment type="caution">
    <text evidence="4">The sequence shown here is derived from an EMBL/GenBank/DDBJ whole genome shotgun (WGS) entry which is preliminary data.</text>
</comment>
<dbReference type="STRING" id="106549.A0A540LUF2"/>
<accession>A0A540LUF2</accession>
<dbReference type="Pfam" id="PF02458">
    <property type="entry name" value="Transferase"/>
    <property type="match status" value="1"/>
</dbReference>
<protein>
    <recommendedName>
        <fullName evidence="6">BAHD acyltransferase</fullName>
    </recommendedName>
</protein>
<keyword evidence="5" id="KW-1185">Reference proteome</keyword>
<dbReference type="Proteomes" id="UP000315295">
    <property type="component" value="Unassembled WGS sequence"/>
</dbReference>
<name>A0A540LUF2_MALBA</name>